<keyword evidence="2" id="KW-1185">Reference proteome</keyword>
<comment type="caution">
    <text evidence="1">The sequence shown here is derived from an EMBL/GenBank/DDBJ whole genome shotgun (WGS) entry which is preliminary data.</text>
</comment>
<evidence type="ECO:0000313" key="1">
    <source>
        <dbReference type="EMBL" id="MBD7970270.1"/>
    </source>
</evidence>
<dbReference type="Proteomes" id="UP000608071">
    <property type="component" value="Unassembled WGS sequence"/>
</dbReference>
<sequence>MNQTTPVSEKVFEVSYTYTYKDGTPETCREEMKESKIHNMEKTIANGPTSWGATYSNLVILKELGYTDLSNIETWYKIGNENPWIRQAYDPEFTRTTFSECMTIGTLVKKLRGGNWCLGQAFYFKNLCFINQIDGGDEWLVIRDGISFDSWSCGYVIREDGEENFINQINRMLAATDEQLRNGEYMDAGEVSRCEHCAKKMFPGCEEIFLEGTTCENCYISKKMYLDAIVNKVKAGKRLVKSDLSRLQYSDSFLGIGKGMEGNGGLIFWDNEVAIGYPYGARDAVDIKIYKTKPYEAANPSLVEWELVDEYKAE</sequence>
<reference evidence="1 2" key="1">
    <citation type="submission" date="2020-08" db="EMBL/GenBank/DDBJ databases">
        <title>A Genomic Blueprint of the Chicken Gut Microbiome.</title>
        <authorList>
            <person name="Gilroy R."/>
            <person name="Ravi A."/>
            <person name="Getino M."/>
            <person name="Pursley I."/>
            <person name="Horton D.L."/>
            <person name="Alikhan N.-F."/>
            <person name="Baker D."/>
            <person name="Gharbi K."/>
            <person name="Hall N."/>
            <person name="Watson M."/>
            <person name="Adriaenssens E.M."/>
            <person name="Foster-Nyarko E."/>
            <person name="Jarju S."/>
            <person name="Secka A."/>
            <person name="Antonio M."/>
            <person name="Oren A."/>
            <person name="Chaudhuri R."/>
            <person name="La Ragione R.M."/>
            <person name="Hildebrand F."/>
            <person name="Pallen M.J."/>
        </authorList>
    </citation>
    <scope>NUCLEOTIDE SEQUENCE [LARGE SCALE GENOMIC DNA]</scope>
    <source>
        <strain evidence="1 2">Sa2BVA9</strain>
    </source>
</reference>
<gene>
    <name evidence="1" type="ORF">H9647_19580</name>
</gene>
<name>A0ABR8T3D4_9BACL</name>
<proteinExistence type="predicted"/>
<evidence type="ECO:0000313" key="2">
    <source>
        <dbReference type="Proteomes" id="UP000608071"/>
    </source>
</evidence>
<protein>
    <submittedName>
        <fullName evidence="1">Uncharacterized protein</fullName>
    </submittedName>
</protein>
<dbReference type="RefSeq" id="WP_191803191.1">
    <property type="nucleotide sequence ID" value="NZ_JACSQL010000011.1"/>
</dbReference>
<dbReference type="EMBL" id="JACSQL010000011">
    <property type="protein sequence ID" value="MBD7970270.1"/>
    <property type="molecule type" value="Genomic_DNA"/>
</dbReference>
<accession>A0ABR8T3D4</accession>
<organism evidence="1 2">
    <name type="scientific">Paenibacillus gallinarum</name>
    <dbReference type="NCBI Taxonomy" id="2762232"/>
    <lineage>
        <taxon>Bacteria</taxon>
        <taxon>Bacillati</taxon>
        <taxon>Bacillota</taxon>
        <taxon>Bacilli</taxon>
        <taxon>Bacillales</taxon>
        <taxon>Paenibacillaceae</taxon>
        <taxon>Paenibacillus</taxon>
    </lineage>
</organism>